<dbReference type="GO" id="GO:0005391">
    <property type="term" value="F:P-type sodium:potassium-exchanging transporter activity"/>
    <property type="evidence" value="ECO:0007669"/>
    <property type="project" value="TreeGrafter"/>
</dbReference>
<keyword evidence="5" id="KW-0067">ATP-binding</keyword>
<dbReference type="GO" id="GO:0006883">
    <property type="term" value="P:intracellular sodium ion homeostasis"/>
    <property type="evidence" value="ECO:0007669"/>
    <property type="project" value="TreeGrafter"/>
</dbReference>
<dbReference type="SUPFAM" id="SSF81660">
    <property type="entry name" value="Metal cation-transporting ATPase, ATP-binding domain N"/>
    <property type="match status" value="1"/>
</dbReference>
<dbReference type="FunFam" id="3.40.50.1000:FF:000001">
    <property type="entry name" value="Phospholipid-transporting ATPase IC"/>
    <property type="match status" value="1"/>
</dbReference>
<dbReference type="STRING" id="1745343.A0A2J6PLC1"/>
<proteinExistence type="predicted"/>
<evidence type="ECO:0000256" key="1">
    <source>
        <dbReference type="ARBA" id="ARBA00004651"/>
    </source>
</evidence>
<evidence type="ECO:0000256" key="2">
    <source>
        <dbReference type="ARBA" id="ARBA00022475"/>
    </source>
</evidence>
<organism evidence="12 13">
    <name type="scientific">Hyaloscypha hepaticicola</name>
    <dbReference type="NCBI Taxonomy" id="2082293"/>
    <lineage>
        <taxon>Eukaryota</taxon>
        <taxon>Fungi</taxon>
        <taxon>Dikarya</taxon>
        <taxon>Ascomycota</taxon>
        <taxon>Pezizomycotina</taxon>
        <taxon>Leotiomycetes</taxon>
        <taxon>Helotiales</taxon>
        <taxon>Hyaloscyphaceae</taxon>
        <taxon>Hyaloscypha</taxon>
    </lineage>
</organism>
<evidence type="ECO:0000313" key="13">
    <source>
        <dbReference type="Proteomes" id="UP000235672"/>
    </source>
</evidence>
<dbReference type="Gene3D" id="2.70.150.10">
    <property type="entry name" value="Calcium-transporting ATPase, cytoplasmic transduction domain A"/>
    <property type="match status" value="1"/>
</dbReference>
<keyword evidence="3 10" id="KW-0812">Transmembrane</keyword>
<feature type="region of interest" description="Disordered" evidence="9">
    <location>
        <begin position="1"/>
        <end position="42"/>
    </location>
</feature>
<feature type="transmembrane region" description="Helical" evidence="10">
    <location>
        <begin position="1081"/>
        <end position="1099"/>
    </location>
</feature>
<dbReference type="SFLD" id="SFLDS00003">
    <property type="entry name" value="Haloacid_Dehalogenase"/>
    <property type="match status" value="1"/>
</dbReference>
<feature type="domain" description="Cation-transporting P-type ATPase N-terminal" evidence="11">
    <location>
        <begin position="114"/>
        <end position="187"/>
    </location>
</feature>
<dbReference type="AlphaFoldDB" id="A0A2J6PLC1"/>
<feature type="transmembrane region" description="Helical" evidence="10">
    <location>
        <begin position="1012"/>
        <end position="1029"/>
    </location>
</feature>
<dbReference type="EMBL" id="KZ613518">
    <property type="protein sequence ID" value="PMD14821.1"/>
    <property type="molecule type" value="Genomic_DNA"/>
</dbReference>
<dbReference type="GO" id="GO:0036376">
    <property type="term" value="P:sodium ion export across plasma membrane"/>
    <property type="evidence" value="ECO:0007669"/>
    <property type="project" value="TreeGrafter"/>
</dbReference>
<evidence type="ECO:0000256" key="5">
    <source>
        <dbReference type="ARBA" id="ARBA00022840"/>
    </source>
</evidence>
<dbReference type="SFLD" id="SFLDG00002">
    <property type="entry name" value="C1.7:_P-type_atpase_like"/>
    <property type="match status" value="1"/>
</dbReference>
<feature type="compositionally biased region" description="Basic and acidic residues" evidence="9">
    <location>
        <begin position="1"/>
        <end position="16"/>
    </location>
</feature>
<evidence type="ECO:0000256" key="10">
    <source>
        <dbReference type="SAM" id="Phobius"/>
    </source>
</evidence>
<keyword evidence="13" id="KW-1185">Reference proteome</keyword>
<evidence type="ECO:0000256" key="7">
    <source>
        <dbReference type="ARBA" id="ARBA00022989"/>
    </source>
</evidence>
<dbReference type="Gene3D" id="1.20.1110.10">
    <property type="entry name" value="Calcium-transporting ATPase, transmembrane domain"/>
    <property type="match status" value="1"/>
</dbReference>
<dbReference type="GO" id="GO:0005524">
    <property type="term" value="F:ATP binding"/>
    <property type="evidence" value="ECO:0007669"/>
    <property type="project" value="UniProtKB-KW"/>
</dbReference>
<evidence type="ECO:0000256" key="9">
    <source>
        <dbReference type="SAM" id="MobiDB-lite"/>
    </source>
</evidence>
<dbReference type="GO" id="GO:0005886">
    <property type="term" value="C:plasma membrane"/>
    <property type="evidence" value="ECO:0007669"/>
    <property type="project" value="UniProtKB-SubCell"/>
</dbReference>
<dbReference type="Proteomes" id="UP000235672">
    <property type="component" value="Unassembled WGS sequence"/>
</dbReference>
<dbReference type="InterPro" id="IPR059000">
    <property type="entry name" value="ATPase_P-type_domA"/>
</dbReference>
<name>A0A2J6PLC1_9HELO</name>
<keyword evidence="4" id="KW-0547">Nucleotide-binding</keyword>
<dbReference type="InterPro" id="IPR023298">
    <property type="entry name" value="ATPase_P-typ_TM_dom_sf"/>
</dbReference>
<keyword evidence="7 10" id="KW-1133">Transmembrane helix</keyword>
<dbReference type="GO" id="GO:1902600">
    <property type="term" value="P:proton transmembrane transport"/>
    <property type="evidence" value="ECO:0007669"/>
    <property type="project" value="TreeGrafter"/>
</dbReference>
<dbReference type="Pfam" id="PF00690">
    <property type="entry name" value="Cation_ATPase_N"/>
    <property type="match status" value="1"/>
</dbReference>
<evidence type="ECO:0000256" key="6">
    <source>
        <dbReference type="ARBA" id="ARBA00022967"/>
    </source>
</evidence>
<dbReference type="PANTHER" id="PTHR43294:SF21">
    <property type="entry name" value="CATION TRANSPORTING ATPASE"/>
    <property type="match status" value="1"/>
</dbReference>
<feature type="transmembrane region" description="Helical" evidence="10">
    <location>
        <begin position="879"/>
        <end position="902"/>
    </location>
</feature>
<dbReference type="Gene3D" id="3.40.50.1000">
    <property type="entry name" value="HAD superfamily/HAD-like"/>
    <property type="match status" value="1"/>
</dbReference>
<dbReference type="InterPro" id="IPR001757">
    <property type="entry name" value="P_typ_ATPase"/>
</dbReference>
<dbReference type="SUPFAM" id="SSF56784">
    <property type="entry name" value="HAD-like"/>
    <property type="match status" value="1"/>
</dbReference>
<dbReference type="Pfam" id="PF13246">
    <property type="entry name" value="Cation_ATPase"/>
    <property type="match status" value="1"/>
</dbReference>
<dbReference type="SUPFAM" id="SSF81665">
    <property type="entry name" value="Calcium ATPase, transmembrane domain M"/>
    <property type="match status" value="1"/>
</dbReference>
<accession>A0A2J6PLC1</accession>
<feature type="transmembrane region" description="Helical" evidence="10">
    <location>
        <begin position="908"/>
        <end position="928"/>
    </location>
</feature>
<gene>
    <name evidence="12" type="ORF">NA56DRAFT_363703</name>
</gene>
<dbReference type="InterPro" id="IPR036412">
    <property type="entry name" value="HAD-like_sf"/>
</dbReference>
<feature type="transmembrane region" description="Helical" evidence="10">
    <location>
        <begin position="390"/>
        <end position="409"/>
    </location>
</feature>
<dbReference type="FunFam" id="3.40.1110.10:FF:000114">
    <property type="entry name" value="H /K ATPase alpha subunit, putative"/>
    <property type="match status" value="1"/>
</dbReference>
<dbReference type="SFLD" id="SFLDF00027">
    <property type="entry name" value="p-type_atpase"/>
    <property type="match status" value="1"/>
</dbReference>
<feature type="transmembrane region" description="Helical" evidence="10">
    <location>
        <begin position="949"/>
        <end position="976"/>
    </location>
</feature>
<feature type="transmembrane region" description="Helical" evidence="10">
    <location>
        <begin position="163"/>
        <end position="184"/>
    </location>
</feature>
<dbReference type="Pfam" id="PF00122">
    <property type="entry name" value="E1-E2_ATPase"/>
    <property type="match status" value="1"/>
</dbReference>
<feature type="transmembrane region" description="Helical" evidence="10">
    <location>
        <begin position="196"/>
        <end position="215"/>
    </location>
</feature>
<evidence type="ECO:0000256" key="8">
    <source>
        <dbReference type="ARBA" id="ARBA00023136"/>
    </source>
</evidence>
<dbReference type="GO" id="GO:0016887">
    <property type="term" value="F:ATP hydrolysis activity"/>
    <property type="evidence" value="ECO:0007669"/>
    <property type="project" value="InterPro"/>
</dbReference>
<dbReference type="PRINTS" id="PR00119">
    <property type="entry name" value="CATATPASE"/>
</dbReference>
<evidence type="ECO:0000259" key="11">
    <source>
        <dbReference type="SMART" id="SM00831"/>
    </source>
</evidence>
<reference evidence="12 13" key="1">
    <citation type="submission" date="2016-05" db="EMBL/GenBank/DDBJ databases">
        <title>A degradative enzymes factory behind the ericoid mycorrhizal symbiosis.</title>
        <authorList>
            <consortium name="DOE Joint Genome Institute"/>
            <person name="Martino E."/>
            <person name="Morin E."/>
            <person name="Grelet G."/>
            <person name="Kuo A."/>
            <person name="Kohler A."/>
            <person name="Daghino S."/>
            <person name="Barry K."/>
            <person name="Choi C."/>
            <person name="Cichocki N."/>
            <person name="Clum A."/>
            <person name="Copeland A."/>
            <person name="Hainaut M."/>
            <person name="Haridas S."/>
            <person name="Labutti K."/>
            <person name="Lindquist E."/>
            <person name="Lipzen A."/>
            <person name="Khouja H.-R."/>
            <person name="Murat C."/>
            <person name="Ohm R."/>
            <person name="Olson A."/>
            <person name="Spatafora J."/>
            <person name="Veneault-Fourrey C."/>
            <person name="Henrissat B."/>
            <person name="Grigoriev I."/>
            <person name="Martin F."/>
            <person name="Perotto S."/>
        </authorList>
    </citation>
    <scope>NUCLEOTIDE SEQUENCE [LARGE SCALE GENOMIC DNA]</scope>
    <source>
        <strain evidence="12 13">UAMH 7357</strain>
    </source>
</reference>
<evidence type="ECO:0000256" key="4">
    <source>
        <dbReference type="ARBA" id="ARBA00022741"/>
    </source>
</evidence>
<dbReference type="InterPro" id="IPR008250">
    <property type="entry name" value="ATPase_P-typ_transduc_dom_A_sf"/>
</dbReference>
<dbReference type="InterPro" id="IPR004014">
    <property type="entry name" value="ATPase_P-typ_cation-transptr_N"/>
</dbReference>
<dbReference type="Gene3D" id="3.40.1110.10">
    <property type="entry name" value="Calcium-transporting ATPase, cytoplasmic domain N"/>
    <property type="match status" value="1"/>
</dbReference>
<dbReference type="InterPro" id="IPR050510">
    <property type="entry name" value="Cation_transp_ATPase_P-type"/>
</dbReference>
<dbReference type="Pfam" id="PF00689">
    <property type="entry name" value="Cation_ATPase_C"/>
    <property type="match status" value="1"/>
</dbReference>
<dbReference type="OrthoDB" id="158672at2759"/>
<dbReference type="GO" id="GO:1990573">
    <property type="term" value="P:potassium ion import across plasma membrane"/>
    <property type="evidence" value="ECO:0007669"/>
    <property type="project" value="TreeGrafter"/>
</dbReference>
<dbReference type="InterPro" id="IPR023214">
    <property type="entry name" value="HAD_sf"/>
</dbReference>
<keyword evidence="2" id="KW-1003">Cell membrane</keyword>
<dbReference type="InterPro" id="IPR018303">
    <property type="entry name" value="ATPase_P-typ_P_site"/>
</dbReference>
<dbReference type="PANTHER" id="PTHR43294">
    <property type="entry name" value="SODIUM/POTASSIUM-TRANSPORTING ATPASE SUBUNIT ALPHA"/>
    <property type="match status" value="1"/>
</dbReference>
<feature type="transmembrane region" description="Helical" evidence="10">
    <location>
        <begin position="1050"/>
        <end position="1069"/>
    </location>
</feature>
<evidence type="ECO:0000313" key="12">
    <source>
        <dbReference type="EMBL" id="PMD14821.1"/>
    </source>
</evidence>
<dbReference type="GO" id="GO:0030007">
    <property type="term" value="P:intracellular potassium ion homeostasis"/>
    <property type="evidence" value="ECO:0007669"/>
    <property type="project" value="TreeGrafter"/>
</dbReference>
<sequence>MADKVAFESSPQKDDDVFQPLPRQGTRIRFGSVGDEEAGRRDTNLRLSRTASNMSSTSIGSINSRRRRNSIDPATALPITYRTVSFAIEETKEKERVEAVRAKKDAAAELGDLEWHTLSINEIETRLSTSLIQGLSKEQVELKQKEFGKNTPSKPPSDLFSRVMGYMFGGFGSVLLIGGILVTITYKPLGNPNPQIANLALAIVLYVVFVIQALFNGWQDWSSSRTMASISGMLPDDCSVLRDGHRVEANAVDLVPGDILYIKFGNKLPADVRFIEVSSDAKFDRSILTGESQPVPGAIDYTDKNYLETNNIGMQGTHCISGTAIGITVSTGDSTVFGKIARLTSTPKTGMTPLQKEILRFIIIICSLMIFFNIVVIVCWGAWLRKSHPNWINVAGLIVDVVTVAVAFIPEGLPIALTASLTITANIMKSNQVLCKSLKTVETLGAVSVICSDKTGTLTKNQMFATECSIATLKMTPQEARDMMVKDEKTNAVSQLRACAGLCNAGEFDAATVDLPLDQRKIAGDATDQAVLRFSESLGPVHELQLLWKKTFELAFNSKNKFMIRTLASAEPAGLKLVLAPSEAEAWKADDLLLTIKGAPDIIIERCTLYVGEDGEVHPLDTAMKTVIEDIKNQWSSQGKRVILLARKVLPGHQSMHVPEHNTFETEITTQAQNDLTLIGLVGIVDPPRAEIPDVVRILRRAGIRIFMVTGDFKLTAQAIAKECGIITNPPDLVHDISMLSRDPVAPKEISSNITEKELEGLGGPATSITLSGPELITLNDCQWDQLCGYDEIVFARTTPEQKLRIVKEFQKRENIVGMTGDGVNDAPSLKAADIGIALGSGSDIAIEASDMVLLDSFGAIVEAVKYGRVVFDNLKKTIIYLLPAGTFSEFWPIITSVILGLPQILSSFLMIMICCLTDCAAATVLAYEKPEADVLLRKPRNIKNDKLVDWKLLFHAYIFLGLQESICSFAMSYWYCQRRGVHFSALWLGYGEYPAGYDVIYVNKVLAEASSIYFVNLVIMQWFNLMATRTRRLSIFQQPPIFNKATQNLALFPAILFALVVIFIFLYIPGLDRAINSSKIPVEYFFFPVAFGLWLLFTDEVRKWWCRRWPKGMVARIAW</sequence>
<dbReference type="InterPro" id="IPR023299">
    <property type="entry name" value="ATPase_P-typ_cyto_dom_N"/>
</dbReference>
<dbReference type="PROSITE" id="PS00154">
    <property type="entry name" value="ATPASE_E1_E2"/>
    <property type="match status" value="1"/>
</dbReference>
<keyword evidence="6" id="KW-1278">Translocase</keyword>
<comment type="subcellular location">
    <subcellularLocation>
        <location evidence="1">Cell membrane</location>
        <topology evidence="1">Multi-pass membrane protein</topology>
    </subcellularLocation>
</comment>
<keyword evidence="8 10" id="KW-0472">Membrane</keyword>
<feature type="transmembrane region" description="Helical" evidence="10">
    <location>
        <begin position="358"/>
        <end position="384"/>
    </location>
</feature>
<protein>
    <submittedName>
        <fullName evidence="12">Calcium ATPase</fullName>
    </submittedName>
</protein>
<dbReference type="InterPro" id="IPR044492">
    <property type="entry name" value="P_typ_ATPase_HD_dom"/>
</dbReference>
<dbReference type="InterPro" id="IPR006068">
    <property type="entry name" value="ATPase_P-typ_cation-transptr_C"/>
</dbReference>
<dbReference type="NCBIfam" id="TIGR01494">
    <property type="entry name" value="ATPase_P-type"/>
    <property type="match status" value="2"/>
</dbReference>
<dbReference type="PRINTS" id="PR00121">
    <property type="entry name" value="NAKATPASE"/>
</dbReference>
<evidence type="ECO:0000256" key="3">
    <source>
        <dbReference type="ARBA" id="ARBA00022692"/>
    </source>
</evidence>
<dbReference type="SUPFAM" id="SSF81653">
    <property type="entry name" value="Calcium ATPase, transduction domain A"/>
    <property type="match status" value="1"/>
</dbReference>
<dbReference type="SMART" id="SM00831">
    <property type="entry name" value="Cation_ATPase_N"/>
    <property type="match status" value="1"/>
</dbReference>